<evidence type="ECO:0000313" key="3">
    <source>
        <dbReference type="Proteomes" id="UP000867740"/>
    </source>
</evidence>
<organism evidence="2 3">
    <name type="scientific">Kluyvera intermedia</name>
    <name type="common">Enterobacter intermedius</name>
    <dbReference type="NCBI Taxonomy" id="61648"/>
    <lineage>
        <taxon>Bacteria</taxon>
        <taxon>Pseudomonadati</taxon>
        <taxon>Pseudomonadota</taxon>
        <taxon>Gammaproteobacteria</taxon>
        <taxon>Enterobacterales</taxon>
        <taxon>Enterobacteriaceae</taxon>
        <taxon>Kluyvera</taxon>
    </lineage>
</organism>
<protein>
    <submittedName>
        <fullName evidence="2">Uncharacterized protein</fullName>
    </submittedName>
</protein>
<gene>
    <name evidence="2" type="ORF">I8531_004142</name>
</gene>
<dbReference type="Proteomes" id="UP000867740">
    <property type="component" value="Unassembled WGS sequence"/>
</dbReference>
<feature type="transmembrane region" description="Helical" evidence="1">
    <location>
        <begin position="30"/>
        <end position="53"/>
    </location>
</feature>
<dbReference type="NCBIfam" id="NF038378">
    <property type="entry name" value="DNZ54_00345_fm"/>
    <property type="match status" value="1"/>
</dbReference>
<comment type="caution">
    <text evidence="2">The sequence shown here is derived from an EMBL/GenBank/DDBJ whole genome shotgun (WGS) entry which is preliminary data.</text>
</comment>
<dbReference type="AlphaFoldDB" id="A0A9P3WHE6"/>
<evidence type="ECO:0000313" key="2">
    <source>
        <dbReference type="EMBL" id="HAT3583792.1"/>
    </source>
</evidence>
<keyword evidence="1" id="KW-0472">Membrane</keyword>
<accession>A0A9P3WHE6</accession>
<sequence>MKMRLIVPAVNVLTGLMLALGLIYPNSMAVNFIVIHTLLICLACFAGGLAGAAASEYWLMYWRDGAVDTIYYAVLIVGLIFFHKSPAPRKFCLILILAFTFPCLISGGHLLLGLFYLACLVGFMAVRASYCQRIRGAGLCRDL</sequence>
<keyword evidence="1" id="KW-1133">Transmembrane helix</keyword>
<dbReference type="EMBL" id="DACSUM010000041">
    <property type="protein sequence ID" value="HAT3583792.1"/>
    <property type="molecule type" value="Genomic_DNA"/>
</dbReference>
<evidence type="ECO:0000256" key="1">
    <source>
        <dbReference type="SAM" id="Phobius"/>
    </source>
</evidence>
<feature type="transmembrane region" description="Helical" evidence="1">
    <location>
        <begin position="65"/>
        <end position="82"/>
    </location>
</feature>
<feature type="transmembrane region" description="Helical" evidence="1">
    <location>
        <begin position="5"/>
        <end position="24"/>
    </location>
</feature>
<reference evidence="2" key="1">
    <citation type="journal article" date="2018" name="Genome Biol.">
        <title>SKESA: strategic k-mer extension for scrupulous assemblies.</title>
        <authorList>
            <person name="Souvorov A."/>
            <person name="Agarwala R."/>
            <person name="Lipman D.J."/>
        </authorList>
    </citation>
    <scope>NUCLEOTIDE SEQUENCE</scope>
    <source>
        <strain evidence="2">CAVp300</strain>
    </source>
</reference>
<keyword evidence="1" id="KW-0812">Transmembrane</keyword>
<dbReference type="InterPro" id="IPR047759">
    <property type="entry name" value="LysA-like"/>
</dbReference>
<feature type="transmembrane region" description="Helical" evidence="1">
    <location>
        <begin position="94"/>
        <end position="126"/>
    </location>
</feature>
<name>A0A9P3WHE6_KLUIN</name>
<proteinExistence type="predicted"/>
<reference evidence="2" key="2">
    <citation type="submission" date="2020-10" db="EMBL/GenBank/DDBJ databases">
        <authorList>
            <consortium name="NCBI Pathogen Detection Project"/>
        </authorList>
    </citation>
    <scope>NUCLEOTIDE SEQUENCE</scope>
    <source>
        <strain evidence="2">CAVp300</strain>
    </source>
</reference>